<organism evidence="2 3">
    <name type="scientific">Oceanicella actignis</name>
    <dbReference type="NCBI Taxonomy" id="1189325"/>
    <lineage>
        <taxon>Bacteria</taxon>
        <taxon>Pseudomonadati</taxon>
        <taxon>Pseudomonadota</taxon>
        <taxon>Alphaproteobacteria</taxon>
        <taxon>Rhodobacterales</taxon>
        <taxon>Paracoccaceae</taxon>
        <taxon>Oceanicella</taxon>
    </lineage>
</organism>
<keyword evidence="1" id="KW-0472">Membrane</keyword>
<dbReference type="AlphaFoldDB" id="A0A1M7S8G2"/>
<keyword evidence="1" id="KW-0812">Transmembrane</keyword>
<gene>
    <name evidence="2" type="ORF">SAMN05216200_10254</name>
</gene>
<sequence>MSVETTVHSIWYWALLAVLWTWAGASVHGVPHHAIRRAALHGGPDAALFDALARRSLAWIDFRFHREGLWWGLTGGFALSSLTVLALGFGYEPALGLWAVAAPWSALSVLALREALALHRAQPAPDELLRRFVRRRRIHVGVGYAAVMLTAAVFALERAGALAFPMR</sequence>
<feature type="transmembrane region" description="Helical" evidence="1">
    <location>
        <begin position="69"/>
        <end position="89"/>
    </location>
</feature>
<feature type="transmembrane region" description="Helical" evidence="1">
    <location>
        <begin position="137"/>
        <end position="156"/>
    </location>
</feature>
<dbReference type="RefSeq" id="WP_072746160.1">
    <property type="nucleotide sequence ID" value="NZ_FOHL01000003.1"/>
</dbReference>
<evidence type="ECO:0000313" key="2">
    <source>
        <dbReference type="EMBL" id="SHN54877.1"/>
    </source>
</evidence>
<dbReference type="STRING" id="1189325.SAMN04488119_103454"/>
<accession>A0A1M7S8G2</accession>
<proteinExistence type="predicted"/>
<keyword evidence="3" id="KW-1185">Reference proteome</keyword>
<evidence type="ECO:0000313" key="3">
    <source>
        <dbReference type="Proteomes" id="UP000184066"/>
    </source>
</evidence>
<dbReference type="EMBL" id="FRDL01000002">
    <property type="protein sequence ID" value="SHN54877.1"/>
    <property type="molecule type" value="Genomic_DNA"/>
</dbReference>
<keyword evidence="1" id="KW-1133">Transmembrane helix</keyword>
<feature type="transmembrane region" description="Helical" evidence="1">
    <location>
        <begin position="12"/>
        <end position="30"/>
    </location>
</feature>
<dbReference type="Proteomes" id="UP000184066">
    <property type="component" value="Unassembled WGS sequence"/>
</dbReference>
<protein>
    <recommendedName>
        <fullName evidence="4">Component of SufBCD complex</fullName>
    </recommendedName>
</protein>
<reference evidence="2 3" key="1">
    <citation type="submission" date="2016-12" db="EMBL/GenBank/DDBJ databases">
        <authorList>
            <person name="Song W.-J."/>
            <person name="Kurnit D.M."/>
        </authorList>
    </citation>
    <scope>NUCLEOTIDE SEQUENCE [LARGE SCALE GENOMIC DNA]</scope>
    <source>
        <strain evidence="2 3">CGMCC 1.10808</strain>
    </source>
</reference>
<feature type="transmembrane region" description="Helical" evidence="1">
    <location>
        <begin position="95"/>
        <end position="116"/>
    </location>
</feature>
<dbReference type="OrthoDB" id="7847071at2"/>
<evidence type="ECO:0000256" key="1">
    <source>
        <dbReference type="SAM" id="Phobius"/>
    </source>
</evidence>
<evidence type="ECO:0008006" key="4">
    <source>
        <dbReference type="Google" id="ProtNLM"/>
    </source>
</evidence>
<name>A0A1M7S8G2_9RHOB</name>